<dbReference type="AlphaFoldDB" id="X1T3H0"/>
<dbReference type="InterPro" id="IPR037284">
    <property type="entry name" value="SUF_FeS_clus_asmbl_SufBD_sf"/>
</dbReference>
<name>X1T3H0_9ZZZZ</name>
<reference evidence="2" key="1">
    <citation type="journal article" date="2014" name="Front. Microbiol.">
        <title>High frequency of phylogenetically diverse reductive dehalogenase-homologous genes in deep subseafloor sedimentary metagenomes.</title>
        <authorList>
            <person name="Kawai M."/>
            <person name="Futagami T."/>
            <person name="Toyoda A."/>
            <person name="Takaki Y."/>
            <person name="Nishi S."/>
            <person name="Hori S."/>
            <person name="Arai W."/>
            <person name="Tsubouchi T."/>
            <person name="Morono Y."/>
            <person name="Uchiyama I."/>
            <person name="Ito T."/>
            <person name="Fujiyama A."/>
            <person name="Inagaki F."/>
            <person name="Takami H."/>
        </authorList>
    </citation>
    <scope>NUCLEOTIDE SEQUENCE</scope>
    <source>
        <strain evidence="2">Expedition CK06-06</strain>
    </source>
</reference>
<sequence>MTLGETMTETAVITDFYRSSFEQCEREGFHGQPEAVRQLRQAAMDRFEQLGFPTTRLEAWRNTSVEPIAKVEFHLPAAAVTVEPWAVEPFRLQECFQVVVASGRFVPDLSLLDGLPEQV</sequence>
<proteinExistence type="predicted"/>
<protein>
    <recommendedName>
        <fullName evidence="1">SUF system FeS cluster assembly SufBD N-terminal domain-containing protein</fullName>
    </recommendedName>
</protein>
<dbReference type="InterPro" id="IPR045595">
    <property type="entry name" value="SufBD_N"/>
</dbReference>
<feature type="non-terminal residue" evidence="2">
    <location>
        <position position="119"/>
    </location>
</feature>
<dbReference type="EMBL" id="BARW01010283">
    <property type="protein sequence ID" value="GAI74559.1"/>
    <property type="molecule type" value="Genomic_DNA"/>
</dbReference>
<comment type="caution">
    <text evidence="2">The sequence shown here is derived from an EMBL/GenBank/DDBJ whole genome shotgun (WGS) entry which is preliminary data.</text>
</comment>
<evidence type="ECO:0000313" key="2">
    <source>
        <dbReference type="EMBL" id="GAI74559.1"/>
    </source>
</evidence>
<organism evidence="2">
    <name type="scientific">marine sediment metagenome</name>
    <dbReference type="NCBI Taxonomy" id="412755"/>
    <lineage>
        <taxon>unclassified sequences</taxon>
        <taxon>metagenomes</taxon>
        <taxon>ecological metagenomes</taxon>
    </lineage>
</organism>
<evidence type="ECO:0000259" key="1">
    <source>
        <dbReference type="Pfam" id="PF19295"/>
    </source>
</evidence>
<dbReference type="SUPFAM" id="SSF101960">
    <property type="entry name" value="Stabilizer of iron transporter SufD"/>
    <property type="match status" value="1"/>
</dbReference>
<gene>
    <name evidence="2" type="ORF">S12H4_20317</name>
</gene>
<feature type="domain" description="SUF system FeS cluster assembly SufBD N-terminal" evidence="1">
    <location>
        <begin position="17"/>
        <end position="91"/>
    </location>
</feature>
<accession>X1T3H0</accession>
<dbReference type="Pfam" id="PF19295">
    <property type="entry name" value="SufBD_N"/>
    <property type="match status" value="1"/>
</dbReference>